<evidence type="ECO:0000313" key="1">
    <source>
        <dbReference type="EMBL" id="GMH49624.1"/>
    </source>
</evidence>
<sequence length="80" mass="9035">MILLATHLLKVDSSTVRVSVSEVNEIAPPPEAVDVQEVKLDSLTWRREEVVVRNWMAAPESGVVRDSNVDETDERDGREY</sequence>
<dbReference type="Proteomes" id="UP001162640">
    <property type="component" value="Unassembled WGS sequence"/>
</dbReference>
<comment type="caution">
    <text evidence="1">The sequence shown here is derived from an EMBL/GenBank/DDBJ whole genome shotgun (WGS) entry which is preliminary data.</text>
</comment>
<dbReference type="EMBL" id="BLQM01000010">
    <property type="protein sequence ID" value="GMH49624.1"/>
    <property type="molecule type" value="Genomic_DNA"/>
</dbReference>
<protein>
    <submittedName>
        <fullName evidence="1">Uncharacterized protein</fullName>
    </submittedName>
</protein>
<dbReference type="AlphaFoldDB" id="A0A9W7DN10"/>
<gene>
    <name evidence="1" type="ORF">TL16_g00568</name>
</gene>
<accession>A0A9W7DN10</accession>
<proteinExistence type="predicted"/>
<reference evidence="2" key="1">
    <citation type="journal article" date="2023" name="Commun. Biol.">
        <title>Genome analysis of Parmales, the sister group of diatoms, reveals the evolutionary specialization of diatoms from phago-mixotrophs to photoautotrophs.</title>
        <authorList>
            <person name="Ban H."/>
            <person name="Sato S."/>
            <person name="Yoshikawa S."/>
            <person name="Yamada K."/>
            <person name="Nakamura Y."/>
            <person name="Ichinomiya M."/>
            <person name="Sato N."/>
            <person name="Blanc-Mathieu R."/>
            <person name="Endo H."/>
            <person name="Kuwata A."/>
            <person name="Ogata H."/>
        </authorList>
    </citation>
    <scope>NUCLEOTIDE SEQUENCE [LARGE SCALE GENOMIC DNA]</scope>
</reference>
<evidence type="ECO:0000313" key="2">
    <source>
        <dbReference type="Proteomes" id="UP001162640"/>
    </source>
</evidence>
<name>A0A9W7DN10_9STRA</name>
<organism evidence="1 2">
    <name type="scientific">Triparma laevis f. inornata</name>
    <dbReference type="NCBI Taxonomy" id="1714386"/>
    <lineage>
        <taxon>Eukaryota</taxon>
        <taxon>Sar</taxon>
        <taxon>Stramenopiles</taxon>
        <taxon>Ochrophyta</taxon>
        <taxon>Bolidophyceae</taxon>
        <taxon>Parmales</taxon>
        <taxon>Triparmaceae</taxon>
        <taxon>Triparma</taxon>
    </lineage>
</organism>